<dbReference type="Pfam" id="PF00168">
    <property type="entry name" value="C2"/>
    <property type="match status" value="1"/>
</dbReference>
<protein>
    <recommendedName>
        <fullName evidence="10">HECT-type E3 ubiquitin transferase</fullName>
    </recommendedName>
</protein>
<dbReference type="PROSITE" id="PS01159">
    <property type="entry name" value="WW_DOMAIN_1"/>
    <property type="match status" value="1"/>
</dbReference>
<evidence type="ECO:0000313" key="8">
    <source>
        <dbReference type="EMBL" id="RZF41776.1"/>
    </source>
</evidence>
<feature type="domain" description="C2" evidence="6">
    <location>
        <begin position="1"/>
        <end position="120"/>
    </location>
</feature>
<dbReference type="PROSITE" id="PS50020">
    <property type="entry name" value="WW_DOMAIN_2"/>
    <property type="match status" value="3"/>
</dbReference>
<dbReference type="AlphaFoldDB" id="A0A482X7W5"/>
<dbReference type="PROSITE" id="PS50004">
    <property type="entry name" value="C2"/>
    <property type="match status" value="1"/>
</dbReference>
<dbReference type="FunFam" id="2.60.40.150:FF:000024">
    <property type="entry name" value="E3 ubiquitin-protein ligase"/>
    <property type="match status" value="1"/>
</dbReference>
<dbReference type="PANTHER" id="PTHR17616:SF8">
    <property type="entry name" value="TRANSCRIPTIONAL COACTIVATOR YORKIE"/>
    <property type="match status" value="1"/>
</dbReference>
<dbReference type="SMR" id="A0A482X7W5"/>
<dbReference type="InterPro" id="IPR035892">
    <property type="entry name" value="C2_domain_sf"/>
</dbReference>
<feature type="region of interest" description="Disordered" evidence="5">
    <location>
        <begin position="196"/>
        <end position="248"/>
    </location>
</feature>
<dbReference type="InterPro" id="IPR051583">
    <property type="entry name" value="YAP1"/>
</dbReference>
<evidence type="ECO:0000313" key="9">
    <source>
        <dbReference type="Proteomes" id="UP000291343"/>
    </source>
</evidence>
<dbReference type="InParanoid" id="A0A482X7W5"/>
<dbReference type="CDD" id="cd08382">
    <property type="entry name" value="C2_Smurf-like"/>
    <property type="match status" value="1"/>
</dbReference>
<comment type="subcellular location">
    <subcellularLocation>
        <location evidence="2">Cytoplasm</location>
    </subcellularLocation>
    <subcellularLocation>
        <location evidence="1">Nucleus</location>
    </subcellularLocation>
</comment>
<dbReference type="Gene3D" id="2.60.40.150">
    <property type="entry name" value="C2 domain"/>
    <property type="match status" value="1"/>
</dbReference>
<evidence type="ECO:0000256" key="1">
    <source>
        <dbReference type="ARBA" id="ARBA00004123"/>
    </source>
</evidence>
<feature type="domain" description="WW" evidence="7">
    <location>
        <begin position="291"/>
        <end position="318"/>
    </location>
</feature>
<dbReference type="InterPro" id="IPR036020">
    <property type="entry name" value="WW_dom_sf"/>
</dbReference>
<keyword evidence="3" id="KW-0963">Cytoplasm</keyword>
<dbReference type="GO" id="GO:0003713">
    <property type="term" value="F:transcription coactivator activity"/>
    <property type="evidence" value="ECO:0007669"/>
    <property type="project" value="TreeGrafter"/>
</dbReference>
<sequence length="372" mass="41067">MSNPSGSRRSGTMKIRLTILCARNLVRKEYFRLPDPFAKISVDGSGQCHSTDTCKATLDPKWNQHYDLYIGKGDGITISVWNHKKIHKQQGGGFLGCVRIMPNTIQRLKDTGYQRLDLCKASLEDPDPVKGQIVVSLLSRDGNSHGGSGGGGSGHNAVVDPLGGLSCPGDLPEGWEERRTSAGRLFYVNHNTKTSQWVRPNRHRDDVNSRTPASGQSRRRSNRSRQSGSNNIGRHHVPQPSDLPPGYELRTTQQGQVYFYHVPTGVSTWHDPRIPRDLPASPVELSNEALGPLPPGWEVRHTASGRLYYVTTTNRTTSSPTLASPLASYQTFSKNTTRTPQPHLPHRGEPLAHQPRRAVAPLPPPPPQPRPL</sequence>
<gene>
    <name evidence="8" type="ORF">LSTR_LSTR012293</name>
</gene>
<dbReference type="Gene3D" id="2.20.70.10">
    <property type="match status" value="3"/>
</dbReference>
<feature type="region of interest" description="Disordered" evidence="5">
    <location>
        <begin position="140"/>
        <end position="161"/>
    </location>
</feature>
<evidence type="ECO:0000259" key="7">
    <source>
        <dbReference type="PROSITE" id="PS50020"/>
    </source>
</evidence>
<keyword evidence="9" id="KW-1185">Reference proteome</keyword>
<feature type="domain" description="WW" evidence="7">
    <location>
        <begin position="241"/>
        <end position="274"/>
    </location>
</feature>
<dbReference type="InterPro" id="IPR000008">
    <property type="entry name" value="C2_dom"/>
</dbReference>
<dbReference type="GO" id="GO:0005737">
    <property type="term" value="C:cytoplasm"/>
    <property type="evidence" value="ECO:0007669"/>
    <property type="project" value="UniProtKB-SubCell"/>
</dbReference>
<evidence type="ECO:0000256" key="3">
    <source>
        <dbReference type="ARBA" id="ARBA00022490"/>
    </source>
</evidence>
<comment type="caution">
    <text evidence="8">The sequence shown here is derived from an EMBL/GenBank/DDBJ whole genome shotgun (WGS) entry which is preliminary data.</text>
</comment>
<dbReference type="Pfam" id="PF00397">
    <property type="entry name" value="WW"/>
    <property type="match status" value="2"/>
</dbReference>
<dbReference type="SMART" id="SM00239">
    <property type="entry name" value="C2"/>
    <property type="match status" value="1"/>
</dbReference>
<dbReference type="SUPFAM" id="SSF51045">
    <property type="entry name" value="WW domain"/>
    <property type="match status" value="3"/>
</dbReference>
<feature type="compositionally biased region" description="Gly residues" evidence="5">
    <location>
        <begin position="144"/>
        <end position="154"/>
    </location>
</feature>
<evidence type="ECO:0008006" key="10">
    <source>
        <dbReference type="Google" id="ProtNLM"/>
    </source>
</evidence>
<dbReference type="InterPro" id="IPR001202">
    <property type="entry name" value="WW_dom"/>
</dbReference>
<name>A0A482X7W5_LAOST</name>
<organism evidence="8 9">
    <name type="scientific">Laodelphax striatellus</name>
    <name type="common">Small brown planthopper</name>
    <name type="synonym">Delphax striatella</name>
    <dbReference type="NCBI Taxonomy" id="195883"/>
    <lineage>
        <taxon>Eukaryota</taxon>
        <taxon>Metazoa</taxon>
        <taxon>Ecdysozoa</taxon>
        <taxon>Arthropoda</taxon>
        <taxon>Hexapoda</taxon>
        <taxon>Insecta</taxon>
        <taxon>Pterygota</taxon>
        <taxon>Neoptera</taxon>
        <taxon>Paraneoptera</taxon>
        <taxon>Hemiptera</taxon>
        <taxon>Auchenorrhyncha</taxon>
        <taxon>Fulgoroidea</taxon>
        <taxon>Delphacidae</taxon>
        <taxon>Criomorphinae</taxon>
        <taxon>Laodelphax</taxon>
    </lineage>
</organism>
<dbReference type="PANTHER" id="PTHR17616">
    <property type="entry name" value="YES-ASSOCIATED PROTEIN YAP1 FAMILY MEMBER"/>
    <property type="match status" value="1"/>
</dbReference>
<dbReference type="Proteomes" id="UP000291343">
    <property type="component" value="Unassembled WGS sequence"/>
</dbReference>
<evidence type="ECO:0000259" key="6">
    <source>
        <dbReference type="PROSITE" id="PS50004"/>
    </source>
</evidence>
<dbReference type="CDD" id="cd00201">
    <property type="entry name" value="WW"/>
    <property type="match status" value="3"/>
</dbReference>
<feature type="domain" description="WW" evidence="7">
    <location>
        <begin position="169"/>
        <end position="202"/>
    </location>
</feature>
<dbReference type="SUPFAM" id="SSF49562">
    <property type="entry name" value="C2 domain (Calcium/lipid-binding domain, CaLB)"/>
    <property type="match status" value="1"/>
</dbReference>
<dbReference type="GO" id="GO:0035329">
    <property type="term" value="P:hippo signaling"/>
    <property type="evidence" value="ECO:0007669"/>
    <property type="project" value="TreeGrafter"/>
</dbReference>
<keyword evidence="4" id="KW-0539">Nucleus</keyword>
<proteinExistence type="predicted"/>
<evidence type="ECO:0000256" key="2">
    <source>
        <dbReference type="ARBA" id="ARBA00004496"/>
    </source>
</evidence>
<dbReference type="GO" id="GO:0045944">
    <property type="term" value="P:positive regulation of transcription by RNA polymerase II"/>
    <property type="evidence" value="ECO:0007669"/>
    <property type="project" value="TreeGrafter"/>
</dbReference>
<reference evidence="8 9" key="1">
    <citation type="journal article" date="2017" name="Gigascience">
        <title>Genome sequence of the small brown planthopper, Laodelphax striatellus.</title>
        <authorList>
            <person name="Zhu J."/>
            <person name="Jiang F."/>
            <person name="Wang X."/>
            <person name="Yang P."/>
            <person name="Bao Y."/>
            <person name="Zhao W."/>
            <person name="Wang W."/>
            <person name="Lu H."/>
            <person name="Wang Q."/>
            <person name="Cui N."/>
            <person name="Li J."/>
            <person name="Chen X."/>
            <person name="Luo L."/>
            <person name="Yu J."/>
            <person name="Kang L."/>
            <person name="Cui F."/>
        </authorList>
    </citation>
    <scope>NUCLEOTIDE SEQUENCE [LARGE SCALE GENOMIC DNA]</scope>
    <source>
        <strain evidence="8">Lst14</strain>
    </source>
</reference>
<evidence type="ECO:0000256" key="4">
    <source>
        <dbReference type="ARBA" id="ARBA00023242"/>
    </source>
</evidence>
<dbReference type="EMBL" id="QKKF02016154">
    <property type="protein sequence ID" value="RZF41776.1"/>
    <property type="molecule type" value="Genomic_DNA"/>
</dbReference>
<dbReference type="FunFam" id="2.20.70.10:FF:000014">
    <property type="entry name" value="E3 ubiquitin-protein ligase SMURF1"/>
    <property type="match status" value="1"/>
</dbReference>
<dbReference type="STRING" id="195883.A0A482X7W5"/>
<dbReference type="OrthoDB" id="423283at2759"/>
<feature type="compositionally biased region" description="Pro residues" evidence="5">
    <location>
        <begin position="361"/>
        <end position="372"/>
    </location>
</feature>
<accession>A0A482X7W5</accession>
<feature type="region of interest" description="Disordered" evidence="5">
    <location>
        <begin position="333"/>
        <end position="372"/>
    </location>
</feature>
<dbReference type="SMART" id="SM00456">
    <property type="entry name" value="WW"/>
    <property type="match status" value="3"/>
</dbReference>
<evidence type="ECO:0000256" key="5">
    <source>
        <dbReference type="SAM" id="MobiDB-lite"/>
    </source>
</evidence>
<dbReference type="GO" id="GO:0005634">
    <property type="term" value="C:nucleus"/>
    <property type="evidence" value="ECO:0007669"/>
    <property type="project" value="UniProtKB-SubCell"/>
</dbReference>